<dbReference type="Proteomes" id="UP000249633">
    <property type="component" value="Unassembled WGS sequence"/>
</dbReference>
<protein>
    <recommendedName>
        <fullName evidence="1">Ice-binding protein C-terminal domain-containing protein</fullName>
    </recommendedName>
</protein>
<feature type="non-terminal residue" evidence="2">
    <location>
        <position position="1"/>
    </location>
</feature>
<dbReference type="Pfam" id="PF07589">
    <property type="entry name" value="PEP-CTERM"/>
    <property type="match status" value="1"/>
</dbReference>
<dbReference type="EMBL" id="QFOD01000005">
    <property type="protein sequence ID" value="PZP33940.1"/>
    <property type="molecule type" value="Genomic_DNA"/>
</dbReference>
<comment type="caution">
    <text evidence="2">The sequence shown here is derived from an EMBL/GenBank/DDBJ whole genome shotgun (WGS) entry which is preliminary data.</text>
</comment>
<accession>A0A2W5DZ47</accession>
<dbReference type="NCBIfam" id="TIGR02595">
    <property type="entry name" value="PEP_CTERM"/>
    <property type="match status" value="1"/>
</dbReference>
<organism evidence="2 3">
    <name type="scientific">Roseateles depolymerans</name>
    <dbReference type="NCBI Taxonomy" id="76731"/>
    <lineage>
        <taxon>Bacteria</taxon>
        <taxon>Pseudomonadati</taxon>
        <taxon>Pseudomonadota</taxon>
        <taxon>Betaproteobacteria</taxon>
        <taxon>Burkholderiales</taxon>
        <taxon>Sphaerotilaceae</taxon>
        <taxon>Roseateles</taxon>
    </lineage>
</organism>
<dbReference type="InterPro" id="IPR013424">
    <property type="entry name" value="Ice-binding_C"/>
</dbReference>
<evidence type="ECO:0000313" key="3">
    <source>
        <dbReference type="Proteomes" id="UP000249633"/>
    </source>
</evidence>
<dbReference type="AlphaFoldDB" id="A0A2W5DZ47"/>
<reference evidence="2 3" key="1">
    <citation type="submission" date="2017-08" db="EMBL/GenBank/DDBJ databases">
        <title>Infants hospitalized years apart are colonized by the same room-sourced microbial strains.</title>
        <authorList>
            <person name="Brooks B."/>
            <person name="Olm M.R."/>
            <person name="Firek B.A."/>
            <person name="Baker R."/>
            <person name="Thomas B.C."/>
            <person name="Morowitz M.J."/>
            <person name="Banfield J.F."/>
        </authorList>
    </citation>
    <scope>NUCLEOTIDE SEQUENCE [LARGE SCALE GENOMIC DNA]</scope>
    <source>
        <strain evidence="2">S2_012_000_R2_81</strain>
    </source>
</reference>
<feature type="domain" description="Ice-binding protein C-terminal" evidence="1">
    <location>
        <begin position="214"/>
        <end position="239"/>
    </location>
</feature>
<evidence type="ECO:0000313" key="2">
    <source>
        <dbReference type="EMBL" id="PZP33940.1"/>
    </source>
</evidence>
<gene>
    <name evidence="2" type="ORF">DI603_07635</name>
</gene>
<sequence length="241" mass="24403">ALAAGGLRQIGYNGGQVNNAGTYVRNGLGSTVAENLNNSGTVLVQSGALGLHDNFVNTGTLRIDSGARVYGVDFVLNNAGLLTGTGTVQTQSNSAALNNTGTIDPGSVGTGPTGTLTLIGDLLMGAGSGLHIDFGSSGAADQLAIGDGATWGGTLAVWAPSDRVFTRGESFVIATFGQRIGSSTFSGISWLGDGLNPFSVVYNANDITLTVTSAVPEPGTWALWLAGSAALLGLMRRRRKA</sequence>
<proteinExistence type="predicted"/>
<evidence type="ECO:0000259" key="1">
    <source>
        <dbReference type="Pfam" id="PF07589"/>
    </source>
</evidence>
<name>A0A2W5DZ47_9BURK</name>